<evidence type="ECO:0008006" key="5">
    <source>
        <dbReference type="Google" id="ProtNLM"/>
    </source>
</evidence>
<dbReference type="HOGENOM" id="CLU_037172_0_0_1"/>
<evidence type="ECO:0000313" key="3">
    <source>
        <dbReference type="EnsemblPlants" id="OMERI02G16990.1"/>
    </source>
</evidence>
<feature type="compositionally biased region" description="Low complexity" evidence="1">
    <location>
        <begin position="158"/>
        <end position="197"/>
    </location>
</feature>
<accession>A0A0E0CKP4</accession>
<feature type="compositionally biased region" description="Pro residues" evidence="1">
    <location>
        <begin position="122"/>
        <end position="134"/>
    </location>
</feature>
<sequence>MALLFRISLLLLLVPLIPTAAASHHHSPAGGGAAVPLHPRRHHRSVANTATALFYPAPSMHQNHIEAEEGQSLHVLADPFAAAPDAAEAPSGEAAIAAVGAAAEEATPTLIDDSPQQAAAASPPPPPPPPPPLFAKPDLDSTAPPQPQEEGVDGYGSTTATATVTAAPPLHEPAAATATTTTTTTTTLPLPRYSHVASPPPPPVHAGVAGLGDVQRLEQLARVLSSLGYNEMASAAPLLANSALLAAWPGSITVFAAPDVFLRASCPMCSRRHVLLEHIALGYFPYTELAAASTAKLPSASPGFCLNLASEHGPFAIHHVRLYVDGVEVSHPELYNDGRYVVHGLHGFLPPLSHGSCSHGSHHRHHYHYQYHHHHHIIASSAASSAATAASVVRIMIREAIARLRDSGYGFVALAMRVKFAELERLANMTVFALDDQAIFVGGGHDYVSAVRFHVVPGHRLTHADLQRLHPGTMLPTLAGEGQNLVVTQGASGSGSGSGPRDVRINYIPIKDPDVVINSRIALHGVYVPFPRLHLANLAAAVALASSNQINATCGVFGDCASAAATSTTVPAAHRYGEGQ</sequence>
<feature type="chain" id="PRO_5002355997" description="FAS1 domain-containing protein" evidence="2">
    <location>
        <begin position="23"/>
        <end position="580"/>
    </location>
</feature>
<dbReference type="AlphaFoldDB" id="A0A0E0CKP4"/>
<dbReference type="InterPro" id="IPR052806">
    <property type="entry name" value="Fasciclin-like_AGP"/>
</dbReference>
<evidence type="ECO:0000256" key="1">
    <source>
        <dbReference type="SAM" id="MobiDB-lite"/>
    </source>
</evidence>
<reference evidence="3" key="1">
    <citation type="submission" date="2015-04" db="UniProtKB">
        <authorList>
            <consortium name="EnsemblPlants"/>
        </authorList>
    </citation>
    <scope>IDENTIFICATION</scope>
</reference>
<organism evidence="3">
    <name type="scientific">Oryza meridionalis</name>
    <dbReference type="NCBI Taxonomy" id="40149"/>
    <lineage>
        <taxon>Eukaryota</taxon>
        <taxon>Viridiplantae</taxon>
        <taxon>Streptophyta</taxon>
        <taxon>Embryophyta</taxon>
        <taxon>Tracheophyta</taxon>
        <taxon>Spermatophyta</taxon>
        <taxon>Magnoliopsida</taxon>
        <taxon>Liliopsida</taxon>
        <taxon>Poales</taxon>
        <taxon>Poaceae</taxon>
        <taxon>BOP clade</taxon>
        <taxon>Oryzoideae</taxon>
        <taxon>Oryzeae</taxon>
        <taxon>Oryzinae</taxon>
        <taxon>Oryza</taxon>
    </lineage>
</organism>
<feature type="region of interest" description="Disordered" evidence="1">
    <location>
        <begin position="113"/>
        <end position="199"/>
    </location>
</feature>
<dbReference type="Gramene" id="OMERI02G16990.1">
    <property type="protein sequence ID" value="OMERI02G16990.1"/>
    <property type="gene ID" value="OMERI02G16990"/>
</dbReference>
<dbReference type="EnsemblPlants" id="OMERI02G16990.1">
    <property type="protein sequence ID" value="OMERI02G16990.1"/>
    <property type="gene ID" value="OMERI02G16990"/>
</dbReference>
<name>A0A0E0CKP4_9ORYZ</name>
<feature type="signal peptide" evidence="2">
    <location>
        <begin position="1"/>
        <end position="22"/>
    </location>
</feature>
<proteinExistence type="predicted"/>
<keyword evidence="4" id="KW-1185">Reference proteome</keyword>
<protein>
    <recommendedName>
        <fullName evidence="5">FAS1 domain-containing protein</fullName>
    </recommendedName>
</protein>
<evidence type="ECO:0000256" key="2">
    <source>
        <dbReference type="SAM" id="SignalP"/>
    </source>
</evidence>
<evidence type="ECO:0000313" key="4">
    <source>
        <dbReference type="Proteomes" id="UP000008021"/>
    </source>
</evidence>
<reference evidence="3" key="2">
    <citation type="submission" date="2018-05" db="EMBL/GenBank/DDBJ databases">
        <title>OmerRS3 (Oryza meridionalis Reference Sequence Version 3).</title>
        <authorList>
            <person name="Zhang J."/>
            <person name="Kudrna D."/>
            <person name="Lee S."/>
            <person name="Talag J."/>
            <person name="Welchert J."/>
            <person name="Wing R.A."/>
        </authorList>
    </citation>
    <scope>NUCLEOTIDE SEQUENCE [LARGE SCALE GENOMIC DNA]</scope>
    <source>
        <strain evidence="3">cv. OR44</strain>
    </source>
</reference>
<dbReference type="PANTHER" id="PTHR33985">
    <property type="entry name" value="OS02G0491300 PROTEIN-RELATED"/>
    <property type="match status" value="1"/>
</dbReference>
<dbReference type="eggNOG" id="ENOG502QQCB">
    <property type="taxonomic scope" value="Eukaryota"/>
</dbReference>
<dbReference type="PANTHER" id="PTHR33985:SF2">
    <property type="entry name" value="EXPRESSED PROTEIN"/>
    <property type="match status" value="1"/>
</dbReference>
<keyword evidence="2" id="KW-0732">Signal</keyword>
<dbReference type="Proteomes" id="UP000008021">
    <property type="component" value="Chromosome 2"/>
</dbReference>